<dbReference type="PANTHER" id="PTHR40697">
    <property type="entry name" value="ACETOIN CATABOLISM PROTEIN X"/>
    <property type="match status" value="1"/>
</dbReference>
<evidence type="ECO:0000313" key="1">
    <source>
        <dbReference type="EMBL" id="HEF65480.1"/>
    </source>
</evidence>
<dbReference type="InterPro" id="IPR016064">
    <property type="entry name" value="NAD/diacylglycerol_kinase_sf"/>
</dbReference>
<dbReference type="SUPFAM" id="SSF111331">
    <property type="entry name" value="NAD kinase/diacylglycerol kinase-like"/>
    <property type="match status" value="1"/>
</dbReference>
<gene>
    <name evidence="1" type="ORF">ENP47_07780</name>
</gene>
<dbReference type="Gene3D" id="3.40.50.10330">
    <property type="entry name" value="Probable inorganic polyphosphate/atp-NAD kinase, domain 1"/>
    <property type="match status" value="1"/>
</dbReference>
<name>A0A7C1X113_THERO</name>
<accession>A0A7C1X113</accession>
<protein>
    <submittedName>
        <fullName evidence="1">ATP-NAD kinase</fullName>
    </submittedName>
</protein>
<organism evidence="1">
    <name type="scientific">Thermomicrobium roseum</name>
    <dbReference type="NCBI Taxonomy" id="500"/>
    <lineage>
        <taxon>Bacteria</taxon>
        <taxon>Pseudomonadati</taxon>
        <taxon>Thermomicrobiota</taxon>
        <taxon>Thermomicrobia</taxon>
        <taxon>Thermomicrobiales</taxon>
        <taxon>Thermomicrobiaceae</taxon>
        <taxon>Thermomicrobium</taxon>
    </lineage>
</organism>
<comment type="caution">
    <text evidence="1">The sequence shown here is derived from an EMBL/GenBank/DDBJ whole genome shotgun (WGS) entry which is preliminary data.</text>
</comment>
<dbReference type="Pfam" id="PF01513">
    <property type="entry name" value="NAD_kinase"/>
    <property type="match status" value="1"/>
</dbReference>
<dbReference type="InterPro" id="IPR017438">
    <property type="entry name" value="ATP-NAD_kinase_N"/>
</dbReference>
<dbReference type="GO" id="GO:0005524">
    <property type="term" value="F:ATP binding"/>
    <property type="evidence" value="ECO:0007669"/>
    <property type="project" value="UniProtKB-ARBA"/>
</dbReference>
<dbReference type="AlphaFoldDB" id="A0A7C1X113"/>
<sequence>MSGKQRAAGAPGAVGIIANPAAGKDVRRLVALASTFDNQEKVRIVRRALAGLTATGVRRVYYLPDSFGIVTRAAENNRFDLDLEPIPVPCTFTASDSEQAASWLAEHGAACIMTLGGDGTNRVVARGCREVPLVPIATGTNNVFPYLVDGTIAGLAAGLLAVGQLDDTCLEQRPRLEVWIDGTLVDIALIDVAVSRERFLGTRAIWDPNTIEQIIVSRVIPGVIGLAAVAAALCPIPAPTGAFVELGPGSVCVTVPLAPGLVTTVPVRAWCPVEPGDEIVIEQRPCTLALDGERELRVERSHRVTVRLSPSGPLVLDPRLALGEAARRGCFLSPLTSPL</sequence>
<keyword evidence="1" id="KW-0808">Transferase</keyword>
<dbReference type="GO" id="GO:0051287">
    <property type="term" value="F:NAD binding"/>
    <property type="evidence" value="ECO:0007669"/>
    <property type="project" value="UniProtKB-ARBA"/>
</dbReference>
<dbReference type="InterPro" id="IPR002504">
    <property type="entry name" value="NADK"/>
</dbReference>
<reference evidence="1" key="1">
    <citation type="journal article" date="2020" name="mSystems">
        <title>Genome- and Community-Level Interaction Insights into Carbon Utilization and Element Cycling Functions of Hydrothermarchaeota in Hydrothermal Sediment.</title>
        <authorList>
            <person name="Zhou Z."/>
            <person name="Liu Y."/>
            <person name="Xu W."/>
            <person name="Pan J."/>
            <person name="Luo Z.H."/>
            <person name="Li M."/>
        </authorList>
    </citation>
    <scope>NUCLEOTIDE SEQUENCE [LARGE SCALE GENOMIC DNA]</scope>
    <source>
        <strain evidence="1">SpSt-222</strain>
    </source>
</reference>
<keyword evidence="1" id="KW-0418">Kinase</keyword>
<dbReference type="InterPro" id="IPR039065">
    <property type="entry name" value="AcoX-like"/>
</dbReference>
<dbReference type="GO" id="GO:0003951">
    <property type="term" value="F:NAD+ kinase activity"/>
    <property type="evidence" value="ECO:0007669"/>
    <property type="project" value="InterPro"/>
</dbReference>
<dbReference type="EMBL" id="DSJL01000011">
    <property type="protein sequence ID" value="HEF65480.1"/>
    <property type="molecule type" value="Genomic_DNA"/>
</dbReference>
<proteinExistence type="predicted"/>
<dbReference type="GO" id="GO:0006741">
    <property type="term" value="P:NADP+ biosynthetic process"/>
    <property type="evidence" value="ECO:0007669"/>
    <property type="project" value="InterPro"/>
</dbReference>
<dbReference type="PANTHER" id="PTHR40697:SF3">
    <property type="entry name" value="ACETOIN CATABOLISM PROTEIN X"/>
    <property type="match status" value="1"/>
</dbReference>